<dbReference type="SUPFAM" id="SSF53335">
    <property type="entry name" value="S-adenosyl-L-methionine-dependent methyltransferases"/>
    <property type="match status" value="1"/>
</dbReference>
<feature type="binding site" evidence="6">
    <location>
        <begin position="166"/>
        <end position="172"/>
    </location>
    <ligand>
        <name>S-adenosyl-L-methionine</name>
        <dbReference type="ChEBI" id="CHEBI:59789"/>
    </ligand>
</feature>
<keyword evidence="2 6" id="KW-0489">Methyltransferase</keyword>
<feature type="active site" description="Nucleophile" evidence="6">
    <location>
        <position position="285"/>
    </location>
</feature>
<dbReference type="InterPro" id="IPR001678">
    <property type="entry name" value="MeTrfase_RsmB-F_NOP2_dom"/>
</dbReference>
<keyword evidence="10" id="KW-1185">Reference proteome</keyword>
<keyword evidence="5 6" id="KW-0694">RNA-binding</keyword>
<dbReference type="PANTHER" id="PTHR22807:SF30">
    <property type="entry name" value="28S RRNA (CYTOSINE(4447)-C(5))-METHYLTRANSFERASE-RELATED"/>
    <property type="match status" value="1"/>
</dbReference>
<dbReference type="KEGG" id="mhi:Mhar_0761"/>
<name>G7WKV1_METH6</name>
<feature type="compositionally biased region" description="Basic and acidic residues" evidence="7">
    <location>
        <begin position="29"/>
        <end position="38"/>
    </location>
</feature>
<dbReference type="NCBIfam" id="TIGR00446">
    <property type="entry name" value="nop2p"/>
    <property type="match status" value="1"/>
</dbReference>
<dbReference type="PROSITE" id="PS01153">
    <property type="entry name" value="NOL1_NOP2_SUN"/>
    <property type="match status" value="1"/>
</dbReference>
<dbReference type="PANTHER" id="PTHR22807">
    <property type="entry name" value="NOP2 YEAST -RELATED NOL1/NOP2/FMU SUN DOMAIN-CONTAINING"/>
    <property type="match status" value="1"/>
</dbReference>
<sequence length="358" mass="39518">MLPRRGPDHGRRCLGRISGTGMRGCLRGSEARSSDWEGPRTGSNPSRRRGIYPINANCGGMKGLERYREVIPDFDLFVEAIRRPLPVTARINTLKADRDRLTSRLRRGKVAFTPFSWYPFGLRLEVEKPGNLLESLMGQIHIQEEISMASPVVLSPEPGERVLDLCAAPGSKTTQIAMMMENRGLLVANDPANTRVASLRSNCERAGAVNVAVTRYDGRRFPDRGFDRVLVDAPCTGQGMARKDITVLGRWSLKRSLGIQRLQRALLRRALQVTRSGGTVVYSTCTFAPEENEGVVSWALGQVSGVRLQEASVRGLAGSPGLAEWAGSRFGDEMELCTRYYPHQNDAGGFFVAKLIKE</sequence>
<feature type="domain" description="SAM-dependent MTase RsmB/NOP-type" evidence="8">
    <location>
        <begin position="77"/>
        <end position="358"/>
    </location>
</feature>
<feature type="region of interest" description="Disordered" evidence="7">
    <location>
        <begin position="24"/>
        <end position="50"/>
    </location>
</feature>
<dbReference type="HOGENOM" id="CLU_005316_7_0_2"/>
<evidence type="ECO:0000256" key="7">
    <source>
        <dbReference type="SAM" id="MobiDB-lite"/>
    </source>
</evidence>
<dbReference type="AlphaFoldDB" id="G7WKV1"/>
<dbReference type="GO" id="GO:0006396">
    <property type="term" value="P:RNA processing"/>
    <property type="evidence" value="ECO:0007669"/>
    <property type="project" value="InterPro"/>
</dbReference>
<dbReference type="GO" id="GO:0008757">
    <property type="term" value="F:S-adenosylmethionine-dependent methyltransferase activity"/>
    <property type="evidence" value="ECO:0007669"/>
    <property type="project" value="InterPro"/>
</dbReference>
<evidence type="ECO:0000256" key="1">
    <source>
        <dbReference type="ARBA" id="ARBA00007494"/>
    </source>
</evidence>
<evidence type="ECO:0000256" key="4">
    <source>
        <dbReference type="ARBA" id="ARBA00022691"/>
    </source>
</evidence>
<accession>G7WKV1</accession>
<dbReference type="Pfam" id="PF01189">
    <property type="entry name" value="Methyltr_RsmB-F"/>
    <property type="match status" value="1"/>
</dbReference>
<dbReference type="EMBL" id="CP003117">
    <property type="protein sequence ID" value="AET64134.1"/>
    <property type="molecule type" value="Genomic_DNA"/>
</dbReference>
<evidence type="ECO:0000313" key="10">
    <source>
        <dbReference type="Proteomes" id="UP000005877"/>
    </source>
</evidence>
<reference evidence="9 10" key="1">
    <citation type="journal article" date="2012" name="PLoS ONE">
        <title>The genome characteristics and predicted function of methyl-group oxidation pathway in the obligate aceticlastic methanogens, Methanosaeta spp.</title>
        <authorList>
            <person name="Zhu J."/>
            <person name="Zheng H."/>
            <person name="Ai G."/>
            <person name="Zhang G."/>
            <person name="Liu D."/>
            <person name="Liu X."/>
            <person name="Dong X."/>
        </authorList>
    </citation>
    <scope>NUCLEOTIDE SEQUENCE [LARGE SCALE GENOMIC DNA]</scope>
    <source>
        <strain evidence="9 10">6Ac</strain>
    </source>
</reference>
<comment type="caution">
    <text evidence="6">Lacks conserved residue(s) required for the propagation of feature annotation.</text>
</comment>
<feature type="binding site" evidence="6">
    <location>
        <position position="190"/>
    </location>
    <ligand>
        <name>S-adenosyl-L-methionine</name>
        <dbReference type="ChEBI" id="CHEBI:59789"/>
    </ligand>
</feature>
<evidence type="ECO:0000259" key="8">
    <source>
        <dbReference type="PROSITE" id="PS51686"/>
    </source>
</evidence>
<keyword evidence="4 6" id="KW-0949">S-adenosyl-L-methionine</keyword>
<comment type="similarity">
    <text evidence="1 6">Belongs to the class I-like SAM-binding methyltransferase superfamily. RsmB/NOP family.</text>
</comment>
<dbReference type="STRING" id="1110509.Mhar_0761"/>
<dbReference type="GO" id="GO:0008173">
    <property type="term" value="F:RNA methyltransferase activity"/>
    <property type="evidence" value="ECO:0007669"/>
    <property type="project" value="InterPro"/>
</dbReference>
<dbReference type="Gene3D" id="3.40.50.150">
    <property type="entry name" value="Vaccinia Virus protein VP39"/>
    <property type="match status" value="1"/>
</dbReference>
<dbReference type="PROSITE" id="PS51686">
    <property type="entry name" value="SAM_MT_RSMB_NOP"/>
    <property type="match status" value="1"/>
</dbReference>
<dbReference type="Proteomes" id="UP000005877">
    <property type="component" value="Chromosome"/>
</dbReference>
<evidence type="ECO:0000313" key="9">
    <source>
        <dbReference type="EMBL" id="AET64134.1"/>
    </source>
</evidence>
<dbReference type="InterPro" id="IPR011023">
    <property type="entry name" value="Nop2p"/>
</dbReference>
<keyword evidence="3 6" id="KW-0808">Transferase</keyword>
<evidence type="ECO:0000256" key="3">
    <source>
        <dbReference type="ARBA" id="ARBA00022679"/>
    </source>
</evidence>
<dbReference type="Gene3D" id="3.30.70.1170">
    <property type="entry name" value="Sun protein, domain 3"/>
    <property type="match status" value="1"/>
</dbReference>
<proteinExistence type="inferred from homology"/>
<dbReference type="PRINTS" id="PR02008">
    <property type="entry name" value="RCMTFAMILY"/>
</dbReference>
<dbReference type="GO" id="GO:0001510">
    <property type="term" value="P:RNA methylation"/>
    <property type="evidence" value="ECO:0007669"/>
    <property type="project" value="InterPro"/>
</dbReference>
<gene>
    <name evidence="9" type="ordered locus">Mhar_0761</name>
</gene>
<dbReference type="InterPro" id="IPR018314">
    <property type="entry name" value="RsmB/NOL1/NOP2-like_CS"/>
</dbReference>
<dbReference type="GO" id="GO:0003723">
    <property type="term" value="F:RNA binding"/>
    <property type="evidence" value="ECO:0007669"/>
    <property type="project" value="UniProtKB-UniRule"/>
</dbReference>
<evidence type="ECO:0000256" key="6">
    <source>
        <dbReference type="PROSITE-ProRule" id="PRU01023"/>
    </source>
</evidence>
<dbReference type="InterPro" id="IPR029063">
    <property type="entry name" value="SAM-dependent_MTases_sf"/>
</dbReference>
<evidence type="ECO:0000256" key="2">
    <source>
        <dbReference type="ARBA" id="ARBA00022603"/>
    </source>
</evidence>
<feature type="binding site" evidence="6">
    <location>
        <position position="232"/>
    </location>
    <ligand>
        <name>S-adenosyl-L-methionine</name>
        <dbReference type="ChEBI" id="CHEBI:59789"/>
    </ligand>
</feature>
<protein>
    <submittedName>
        <fullName evidence="9">NOL1/NOP2/sun family putative RNA methylase</fullName>
    </submittedName>
</protein>
<organism evidence="9 10">
    <name type="scientific">Methanothrix harundinacea (strain 6Ac)</name>
    <name type="common">Methanosaeta harundinacea</name>
    <dbReference type="NCBI Taxonomy" id="1110509"/>
    <lineage>
        <taxon>Archaea</taxon>
        <taxon>Methanobacteriati</taxon>
        <taxon>Methanobacteriota</taxon>
        <taxon>Stenosarchaea group</taxon>
        <taxon>Methanomicrobia</taxon>
        <taxon>Methanotrichales</taxon>
        <taxon>Methanotrichaceae</taxon>
        <taxon>Methanothrix</taxon>
    </lineage>
</organism>
<evidence type="ECO:0000256" key="5">
    <source>
        <dbReference type="ARBA" id="ARBA00022884"/>
    </source>
</evidence>
<dbReference type="PATRIC" id="fig|1110509.7.peg.848"/>
<dbReference type="CDD" id="cd02440">
    <property type="entry name" value="AdoMet_MTases"/>
    <property type="match status" value="1"/>
</dbReference>
<dbReference type="InterPro" id="IPR049560">
    <property type="entry name" value="MeTrfase_RsmB-F_NOP2_cat"/>
</dbReference>
<dbReference type="InterPro" id="IPR023267">
    <property type="entry name" value="RCMT"/>
</dbReference>